<comment type="caution">
    <text evidence="13">The sequence shown here is derived from an EMBL/GenBank/DDBJ whole genome shotgun (WGS) entry which is preliminary data.</text>
</comment>
<keyword evidence="9 12" id="KW-0456">Lyase</keyword>
<feature type="modified residue" description="Pyruvic acid (Ser); by autocatalysis" evidence="12">
    <location>
        <position position="244"/>
    </location>
</feature>
<evidence type="ECO:0000256" key="12">
    <source>
        <dbReference type="HAMAP-Rule" id="MF_00662"/>
    </source>
</evidence>
<dbReference type="GO" id="GO:0005886">
    <property type="term" value="C:plasma membrane"/>
    <property type="evidence" value="ECO:0007669"/>
    <property type="project" value="UniProtKB-SubCell"/>
</dbReference>
<protein>
    <recommendedName>
        <fullName evidence="12">Phosphatidylserine decarboxylase proenzyme</fullName>
        <ecNumber evidence="12">4.1.1.65</ecNumber>
    </recommendedName>
    <component>
        <recommendedName>
            <fullName evidence="12">Phosphatidylserine decarboxylase alpha chain</fullName>
        </recommendedName>
    </component>
    <component>
        <recommendedName>
            <fullName evidence="12">Phosphatidylserine decarboxylase beta chain</fullName>
        </recommendedName>
    </component>
</protein>
<evidence type="ECO:0000256" key="6">
    <source>
        <dbReference type="ARBA" id="ARBA00023136"/>
    </source>
</evidence>
<evidence type="ECO:0000256" key="4">
    <source>
        <dbReference type="ARBA" id="ARBA00022793"/>
    </source>
</evidence>
<dbReference type="Pfam" id="PF02666">
    <property type="entry name" value="PS_Dcarbxylase"/>
    <property type="match status" value="1"/>
</dbReference>
<comment type="subunit">
    <text evidence="12">Heterodimer of a large membrane-associated beta subunit and a small pyruvoyl-containing alpha subunit.</text>
</comment>
<accession>A0A292YJM0</accession>
<dbReference type="GO" id="GO:0006646">
    <property type="term" value="P:phosphatidylethanolamine biosynthetic process"/>
    <property type="evidence" value="ECO:0007669"/>
    <property type="project" value="UniProtKB-UniRule"/>
</dbReference>
<evidence type="ECO:0000256" key="3">
    <source>
        <dbReference type="ARBA" id="ARBA00022516"/>
    </source>
</evidence>
<keyword evidence="2 12" id="KW-1003">Cell membrane</keyword>
<gene>
    <name evidence="12" type="primary">psd</name>
    <name evidence="13" type="ORF">EFBL_0292</name>
</gene>
<dbReference type="Proteomes" id="UP000217785">
    <property type="component" value="Unassembled WGS sequence"/>
</dbReference>
<dbReference type="EMBL" id="BDUF01000007">
    <property type="protein sequence ID" value="GAX88680.1"/>
    <property type="molecule type" value="Genomic_DNA"/>
</dbReference>
<keyword evidence="11 12" id="KW-0670">Pyruvate</keyword>
<feature type="active site" description="Charge relay system; for autoendoproteolytic cleavage activity" evidence="12">
    <location>
        <position position="142"/>
    </location>
</feature>
<evidence type="ECO:0000256" key="5">
    <source>
        <dbReference type="ARBA" id="ARBA00023098"/>
    </source>
</evidence>
<keyword evidence="7 12" id="KW-0865">Zymogen</keyword>
<comment type="pathway">
    <text evidence="1">Lipid metabolism.</text>
</comment>
<dbReference type="NCBIfam" id="TIGR00163">
    <property type="entry name" value="PS_decarb"/>
    <property type="match status" value="1"/>
</dbReference>
<feature type="active site" description="Charge relay system; for autoendoproteolytic cleavage activity" evidence="12">
    <location>
        <position position="86"/>
    </location>
</feature>
<comment type="function">
    <text evidence="12">Catalyzes the formation of phosphatidylethanolamine (PtdEtn) from phosphatidylserine (PtdSer).</text>
</comment>
<evidence type="ECO:0000256" key="2">
    <source>
        <dbReference type="ARBA" id="ARBA00022475"/>
    </source>
</evidence>
<evidence type="ECO:0000313" key="13">
    <source>
        <dbReference type="EMBL" id="GAX88680.1"/>
    </source>
</evidence>
<comment type="pathway">
    <text evidence="12">Phospholipid metabolism; phosphatidylethanolamine biosynthesis; phosphatidylethanolamine from CDP-diacylglycerol: step 2/2.</text>
</comment>
<evidence type="ECO:0000256" key="7">
    <source>
        <dbReference type="ARBA" id="ARBA00023145"/>
    </source>
</evidence>
<keyword evidence="3 12" id="KW-0444">Lipid biosynthesis</keyword>
<organism evidence="13 14">
    <name type="scientific">Effusibacillus lacus</name>
    <dbReference type="NCBI Taxonomy" id="1348429"/>
    <lineage>
        <taxon>Bacteria</taxon>
        <taxon>Bacillati</taxon>
        <taxon>Bacillota</taxon>
        <taxon>Bacilli</taxon>
        <taxon>Bacillales</taxon>
        <taxon>Alicyclobacillaceae</taxon>
        <taxon>Effusibacillus</taxon>
    </lineage>
</organism>
<evidence type="ECO:0000256" key="8">
    <source>
        <dbReference type="ARBA" id="ARBA00023209"/>
    </source>
</evidence>
<sequence length="278" mass="30771">MSDQFRFLLVRLLPKKAISRLAGHFAKSPVSRFLIPFYARFFQVDLEEAEKPIGEYQSLTEFFTRRLRAGARPVAAGEDILTAPVDGVVSQFGLIQEGTLLQAKGVTYSLEQLLGDARKAESYEGGMYLTIYLSPRDYHRIHTCLKGTVSGYSYIPGSLYPVNPLGVRNVPGLFARNERLTTYLTSPFGEYAIVKVGATIVGSVQVVYDKKLSTNVRNGQPAHETVNGPLLEKGDELGLFRFGSTVVCLFQPGMAKLDPLQEGQFVRMGERIGEVPVK</sequence>
<keyword evidence="10 12" id="KW-1208">Phospholipid metabolism</keyword>
<keyword evidence="4 12" id="KW-0210">Decarboxylase</keyword>
<evidence type="ECO:0000256" key="9">
    <source>
        <dbReference type="ARBA" id="ARBA00023239"/>
    </source>
</evidence>
<name>A0A292YJM0_9BACL</name>
<dbReference type="EC" id="4.1.1.65" evidence="12"/>
<comment type="subcellular location">
    <subcellularLocation>
        <location evidence="12">Cell membrane</location>
        <topology evidence="12">Peripheral membrane protein</topology>
    </subcellularLocation>
</comment>
<dbReference type="HAMAP" id="MF_00662">
    <property type="entry name" value="PS_decarb_PSD_B_type1"/>
    <property type="match status" value="1"/>
</dbReference>
<evidence type="ECO:0000256" key="10">
    <source>
        <dbReference type="ARBA" id="ARBA00023264"/>
    </source>
</evidence>
<comment type="catalytic activity">
    <reaction evidence="12">
        <text>a 1,2-diacyl-sn-glycero-3-phospho-L-serine + H(+) = a 1,2-diacyl-sn-glycero-3-phosphoethanolamine + CO2</text>
        <dbReference type="Rhea" id="RHEA:20828"/>
        <dbReference type="ChEBI" id="CHEBI:15378"/>
        <dbReference type="ChEBI" id="CHEBI:16526"/>
        <dbReference type="ChEBI" id="CHEBI:57262"/>
        <dbReference type="ChEBI" id="CHEBI:64612"/>
        <dbReference type="EC" id="4.1.1.65"/>
    </reaction>
</comment>
<proteinExistence type="inferred from homology"/>
<reference evidence="14" key="1">
    <citation type="submission" date="2017-07" db="EMBL/GenBank/DDBJ databases">
        <title>Draft genome sequence of Effusibacillus lacus strain skLN1.</title>
        <authorList>
            <person name="Watanabe M."/>
            <person name="Kojima H."/>
            <person name="Fukui M."/>
        </authorList>
    </citation>
    <scope>NUCLEOTIDE SEQUENCE [LARGE SCALE GENOMIC DNA]</scope>
    <source>
        <strain evidence="14">skLN1</strain>
    </source>
</reference>
<comment type="PTM">
    <text evidence="12">Is synthesized initially as an inactive proenzyme. Formation of the active enzyme involves a self-maturation process in which the active site pyruvoyl group is generated from an internal serine residue via an autocatalytic post-translational modification. Two non-identical subunits are generated from the proenzyme in this reaction, and the pyruvate is formed at the N-terminus of the alpha chain, which is derived from the carboxyl end of the proenzyme. The autoendoproteolytic cleavage occurs by a canonical serine protease mechanism, in which the side chain hydroxyl group of the serine supplies its oxygen atom to form the C-terminus of the beta chain, while the remainder of the serine residue undergoes an oxidative deamination to produce ammonia and the pyruvoyl prosthetic group on the alpha chain. During this reaction, the Ser that is part of the protease active site of the proenzyme becomes the pyruvoyl prosthetic group, which constitutes an essential element of the active site of the mature decarboxylase.</text>
</comment>
<dbReference type="OrthoDB" id="9802030at2"/>
<feature type="chain" id="PRO_5023380110" description="Phosphatidylserine decarboxylase alpha chain" evidence="12">
    <location>
        <begin position="244"/>
        <end position="278"/>
    </location>
</feature>
<feature type="chain" id="PRO_5023380109" description="Phosphatidylserine decarboxylase beta chain" evidence="12">
    <location>
        <begin position="1"/>
        <end position="243"/>
    </location>
</feature>
<dbReference type="InterPro" id="IPR003817">
    <property type="entry name" value="PS_Dcarbxylase"/>
</dbReference>
<keyword evidence="8 12" id="KW-0594">Phospholipid biosynthesis</keyword>
<evidence type="ECO:0000256" key="11">
    <source>
        <dbReference type="ARBA" id="ARBA00023317"/>
    </source>
</evidence>
<feature type="site" description="Cleavage (non-hydrolytic); by autocatalysis" evidence="12">
    <location>
        <begin position="243"/>
        <end position="244"/>
    </location>
</feature>
<dbReference type="InterPro" id="IPR033177">
    <property type="entry name" value="PSD-B"/>
</dbReference>
<feature type="active site" description="Schiff-base intermediate with substrate; via pyruvic acid; for decarboxylase activity" evidence="12">
    <location>
        <position position="244"/>
    </location>
</feature>
<dbReference type="InterPro" id="IPR033178">
    <property type="entry name" value="PSD_type1_pro"/>
</dbReference>
<keyword evidence="14" id="KW-1185">Reference proteome</keyword>
<keyword evidence="6 12" id="KW-0472">Membrane</keyword>
<dbReference type="AlphaFoldDB" id="A0A292YJM0"/>
<dbReference type="PANTHER" id="PTHR10067">
    <property type="entry name" value="PHOSPHATIDYLSERINE DECARBOXYLASE"/>
    <property type="match status" value="1"/>
</dbReference>
<evidence type="ECO:0000313" key="14">
    <source>
        <dbReference type="Proteomes" id="UP000217785"/>
    </source>
</evidence>
<evidence type="ECO:0000256" key="1">
    <source>
        <dbReference type="ARBA" id="ARBA00005189"/>
    </source>
</evidence>
<dbReference type="PANTHER" id="PTHR10067:SF6">
    <property type="entry name" value="PHOSPHATIDYLSERINE DECARBOXYLASE PROENZYME, MITOCHONDRIAL"/>
    <property type="match status" value="1"/>
</dbReference>
<feature type="active site" description="Charge relay system; for autoendoproteolytic cleavage activity" evidence="12">
    <location>
        <position position="244"/>
    </location>
</feature>
<dbReference type="GO" id="GO:0004609">
    <property type="term" value="F:phosphatidylserine decarboxylase activity"/>
    <property type="evidence" value="ECO:0007669"/>
    <property type="project" value="UniProtKB-UniRule"/>
</dbReference>
<comment type="similarity">
    <text evidence="12">Belongs to the phosphatidylserine decarboxylase family. PSD-B subfamily. Prokaryotic type I sub-subfamily.</text>
</comment>
<dbReference type="RefSeq" id="WP_096180381.1">
    <property type="nucleotide sequence ID" value="NZ_BDUF01000007.1"/>
</dbReference>
<dbReference type="UniPathway" id="UPA00558">
    <property type="reaction ID" value="UER00616"/>
</dbReference>
<comment type="cofactor">
    <cofactor evidence="12">
        <name>pyruvate</name>
        <dbReference type="ChEBI" id="CHEBI:15361"/>
    </cofactor>
    <text evidence="12">Binds 1 pyruvoyl group covalently per subunit.</text>
</comment>
<keyword evidence="5 12" id="KW-0443">Lipid metabolism</keyword>